<evidence type="ECO:0000313" key="2">
    <source>
        <dbReference type="EMBL" id="AXQ56315.1"/>
    </source>
</evidence>
<evidence type="ECO:0000313" key="3">
    <source>
        <dbReference type="Proteomes" id="UP000259636"/>
    </source>
</evidence>
<dbReference type="SUPFAM" id="SSF46785">
    <property type="entry name" value="Winged helix' DNA-binding domain"/>
    <property type="match status" value="1"/>
</dbReference>
<proteinExistence type="predicted"/>
<dbReference type="InterPro" id="IPR036388">
    <property type="entry name" value="WH-like_DNA-bd_sf"/>
</dbReference>
<evidence type="ECO:0000256" key="1">
    <source>
        <dbReference type="SAM" id="MobiDB-lite"/>
    </source>
</evidence>
<dbReference type="Proteomes" id="UP000259636">
    <property type="component" value="Chromosome"/>
</dbReference>
<dbReference type="AlphaFoldDB" id="A0A385DD33"/>
<reference evidence="2 3" key="1">
    <citation type="submission" date="2018-08" db="EMBL/GenBank/DDBJ databases">
        <authorList>
            <person name="Ferrada E.E."/>
            <person name="Latorre B.A."/>
        </authorList>
    </citation>
    <scope>NUCLEOTIDE SEQUENCE [LARGE SCALE GENOMIC DNA]</scope>
    <source>
        <strain evidence="2 3">VK-A60T</strain>
    </source>
</reference>
<sequence length="166" mass="18285">MTTETPAQQDDQPQYSDEELARQPVPYWTGLAARATVGFVRRKQAEVGFTQPGFWILRFLSKNDVSEDGQGRTVAELQDAMAHFLLPEDDLAAEAETLLAAGWVARDGEDRLWITEAGDAARAGLKAHAPAWHAEMHAGISDADYATTLRVLMRFMRNTGAPVPAF</sequence>
<feature type="compositionally biased region" description="Polar residues" evidence="1">
    <location>
        <begin position="1"/>
        <end position="15"/>
    </location>
</feature>
<gene>
    <name evidence="2" type="ORF">D0C37_18115</name>
</gene>
<dbReference type="Gene3D" id="1.10.10.10">
    <property type="entry name" value="Winged helix-like DNA-binding domain superfamily/Winged helix DNA-binding domain"/>
    <property type="match status" value="1"/>
</dbReference>
<name>A0A385DD33_9ACTN</name>
<dbReference type="InterPro" id="IPR036390">
    <property type="entry name" value="WH_DNA-bd_sf"/>
</dbReference>
<accession>A0A385DD33</accession>
<dbReference type="RefSeq" id="WP_101277326.1">
    <property type="nucleotide sequence ID" value="NZ_CP031742.1"/>
</dbReference>
<dbReference type="KEGG" id="sky:D0C37_18115"/>
<dbReference type="EMBL" id="CP031742">
    <property type="protein sequence ID" value="AXQ56315.1"/>
    <property type="molecule type" value="Genomic_DNA"/>
</dbReference>
<organism evidence="2 3">
    <name type="scientific">Streptomyces koyangensis</name>
    <dbReference type="NCBI Taxonomy" id="188770"/>
    <lineage>
        <taxon>Bacteria</taxon>
        <taxon>Bacillati</taxon>
        <taxon>Actinomycetota</taxon>
        <taxon>Actinomycetes</taxon>
        <taxon>Kitasatosporales</taxon>
        <taxon>Streptomycetaceae</taxon>
        <taxon>Streptomyces</taxon>
        <taxon>Streptomyces aurantiacus group</taxon>
    </lineage>
</organism>
<dbReference type="GeneID" id="300116075"/>
<feature type="region of interest" description="Disordered" evidence="1">
    <location>
        <begin position="1"/>
        <end position="21"/>
    </location>
</feature>
<protein>
    <submittedName>
        <fullName evidence="2">MarR family transcriptional regulator</fullName>
    </submittedName>
</protein>